<protein>
    <submittedName>
        <fullName evidence="3">Membrane-bound metallopeptidase</fullName>
    </submittedName>
</protein>
<dbReference type="SUPFAM" id="SSF51261">
    <property type="entry name" value="Duplicated hybrid motif"/>
    <property type="match status" value="1"/>
</dbReference>
<feature type="signal peptide" evidence="2">
    <location>
        <begin position="1"/>
        <end position="17"/>
    </location>
</feature>
<sequence precursor="true">MRRLALILSLLAAPALAQDPAEAARAAARALEQASVRLDEAESARDRVRALTGTVQAYESGLAAMREGLREAAIRETELSRRLSRQEGEIAQLLGVLSGMSRMGERAAPVAMLHPQGPVGAARSGMMLASVTPGLAAEAQRVRADLEEVTALRSLQESAAETLKEGLAGVQQARTALSQAVADRTDLPTRFTEDPIKTAILISSTETLDGFASGLSQIADNERPAGLPPIADRKGALPLPVQGQVLRRAGEADAAGVTRPGILVATQPEALVTTPVAATVRYSGPLLDYGLVTILEPEPDLLFVLAGLDAAYGRAGQVLPEGSPVGMMGGSFEGDNPSPSVDGGGAGRTETLYIEVRQGDRPVDPLTWFTSDKG</sequence>
<dbReference type="InterPro" id="IPR011055">
    <property type="entry name" value="Dup_hybrid_motif"/>
</dbReference>
<evidence type="ECO:0000256" key="2">
    <source>
        <dbReference type="SAM" id="SignalP"/>
    </source>
</evidence>
<accession>A0A1U7D305</accession>
<dbReference type="KEGG" id="tpro:Ga0080559_TMP1697"/>
<reference evidence="3 4" key="1">
    <citation type="submission" date="2016-03" db="EMBL/GenBank/DDBJ databases">
        <title>Deep-sea bacteria in the southern Pacific.</title>
        <authorList>
            <person name="Tang K."/>
        </authorList>
    </citation>
    <scope>NUCLEOTIDE SEQUENCE [LARGE SCALE GENOMIC DNA]</scope>
    <source>
        <strain evidence="3 4">JLT2016</strain>
    </source>
</reference>
<name>A0A1U7D305_9RHOB</name>
<dbReference type="Proteomes" id="UP000186559">
    <property type="component" value="Chromosome"/>
</dbReference>
<feature type="coiled-coil region" evidence="1">
    <location>
        <begin position="24"/>
        <end position="51"/>
    </location>
</feature>
<keyword evidence="2" id="KW-0732">Signal</keyword>
<gene>
    <name evidence="3" type="ORF">Ga0080559_TMP1697</name>
</gene>
<organism evidence="3 4">
    <name type="scientific">Salipiger profundus</name>
    <dbReference type="NCBI Taxonomy" id="1229727"/>
    <lineage>
        <taxon>Bacteria</taxon>
        <taxon>Pseudomonadati</taxon>
        <taxon>Pseudomonadota</taxon>
        <taxon>Alphaproteobacteria</taxon>
        <taxon>Rhodobacterales</taxon>
        <taxon>Roseobacteraceae</taxon>
        <taxon>Salipiger</taxon>
    </lineage>
</organism>
<dbReference type="AlphaFoldDB" id="A0A1U7D305"/>
<dbReference type="RefSeq" id="WP_076622821.1">
    <property type="nucleotide sequence ID" value="NZ_BMEW01000004.1"/>
</dbReference>
<feature type="chain" id="PRO_5010560621" evidence="2">
    <location>
        <begin position="18"/>
        <end position="374"/>
    </location>
</feature>
<dbReference type="EMBL" id="CP014796">
    <property type="protein sequence ID" value="APX22493.1"/>
    <property type="molecule type" value="Genomic_DNA"/>
</dbReference>
<evidence type="ECO:0000313" key="3">
    <source>
        <dbReference type="EMBL" id="APX22493.1"/>
    </source>
</evidence>
<proteinExistence type="predicted"/>
<keyword evidence="4" id="KW-1185">Reference proteome</keyword>
<keyword evidence="1" id="KW-0175">Coiled coil</keyword>
<dbReference type="Gene3D" id="2.70.70.10">
    <property type="entry name" value="Glucose Permease (Domain IIA)"/>
    <property type="match status" value="1"/>
</dbReference>
<dbReference type="STRING" id="1229727.Ga0080559_TMP1697"/>
<evidence type="ECO:0000313" key="4">
    <source>
        <dbReference type="Proteomes" id="UP000186559"/>
    </source>
</evidence>
<evidence type="ECO:0000256" key="1">
    <source>
        <dbReference type="SAM" id="Coils"/>
    </source>
</evidence>
<dbReference type="OrthoDB" id="9809144at2"/>